<comment type="similarity">
    <text evidence="4 16">In the N-terminal section; belongs to the glutamate 5-kinase family.</text>
</comment>
<comment type="catalytic activity">
    <reaction evidence="15 16">
        <text>L-glutamate + ATP = L-glutamyl 5-phosphate + ADP</text>
        <dbReference type="Rhea" id="RHEA:14877"/>
        <dbReference type="ChEBI" id="CHEBI:29985"/>
        <dbReference type="ChEBI" id="CHEBI:30616"/>
        <dbReference type="ChEBI" id="CHEBI:58274"/>
        <dbReference type="ChEBI" id="CHEBI:456216"/>
        <dbReference type="EC" id="2.7.2.11"/>
    </reaction>
</comment>
<dbReference type="HAMAP" id="MF_00412">
    <property type="entry name" value="ProA"/>
    <property type="match status" value="1"/>
</dbReference>
<sequence length="781" mass="85449">MISFATRSCARIPPLPAFTGARRSIASKRSDLTDSRRIIVKLGSAVITREDGCGLALGRLASIIEQVSWLHSNGKELIMITSGAVAFGRQRLQQEQLLSQTMRSTLAPIMYQKTSHYVPQPQACAAVGQAGLMTLYESMFAQYGVSCAQVLLTGQEVVSLSERRGLTNTMNDLLEMRMIPIINGNDVVAPPKGGAIPDNDQLAAELAIALKANLLILLSDVDGLYSGPPSDPGSRLLRTHFVINSNNKDDEGYTNGGAGHSIQFWDKKSSVGRGGMQSKLKSAEKAVNEGGTAVVIMNGRRQGEGILDVVRGRLIGTLVTRSTGEETVTQPAELMTLQARRGSNTLMQLSTEQRGEVLRKLADLLDERWKEIEGANRKDIDAVAASLSPSLKSRLFLSRTKLDSLIAGLHQLADSISDKDAVREEVKKILVMDGLELVQERVPMGVLLVIFESRPDCLPQISGLSIATANGLLLKGGSEAKYTNHCLHKLVQEALSLYDCPFAVQLVDGREEVSELLSLEGKIDLVIPRGSNELVKSIENQSMGKIPVLGHSEGICSIYVDRFADKEKAIKVVVDSKCNYPAACNSMENLFIHRDLVGKDLFHRLIATLRDYKVKFYPGPKMASLLPFPETGGVSQLRKEYSGLECSVEIVNNLQEAIDLINIHGSAHTDSIVTEDMNVAERFLQQVDSACVFHNVSTRFADGYRFGLGAEVGISTGRIHARGPVGMDGLLTTKWLLRGNGHIVEGLTDDMYIHEDLRKPPPPEMEEEETHDEEYVQHTKE</sequence>
<dbReference type="SUPFAM" id="SSF53720">
    <property type="entry name" value="ALDH-like"/>
    <property type="match status" value="1"/>
</dbReference>
<dbReference type="InterPro" id="IPR016163">
    <property type="entry name" value="Ald_DH_C"/>
</dbReference>
<gene>
    <name evidence="20" type="primary">100634381</name>
</gene>
<dbReference type="KEGG" id="aqu:100634381"/>
<dbReference type="PIRSF" id="PIRSF036429">
    <property type="entry name" value="P5C_syn"/>
    <property type="match status" value="1"/>
</dbReference>
<dbReference type="eggNOG" id="KOG4165">
    <property type="taxonomic scope" value="Eukaryota"/>
</dbReference>
<organism evidence="20">
    <name type="scientific">Amphimedon queenslandica</name>
    <name type="common">Sponge</name>
    <dbReference type="NCBI Taxonomy" id="400682"/>
    <lineage>
        <taxon>Eukaryota</taxon>
        <taxon>Metazoa</taxon>
        <taxon>Porifera</taxon>
        <taxon>Demospongiae</taxon>
        <taxon>Heteroscleromorpha</taxon>
        <taxon>Haplosclerida</taxon>
        <taxon>Niphatidae</taxon>
        <taxon>Amphimedon</taxon>
    </lineage>
</organism>
<dbReference type="STRING" id="400682.A0A1X7VQX4"/>
<dbReference type="InterPro" id="IPR016162">
    <property type="entry name" value="Ald_DH_N"/>
</dbReference>
<name>A0A1X7VQX4_AMPQE</name>
<dbReference type="Gene3D" id="3.40.309.10">
    <property type="entry name" value="Aldehyde Dehydrogenase, Chain A, domain 2"/>
    <property type="match status" value="1"/>
</dbReference>
<evidence type="ECO:0000256" key="5">
    <source>
        <dbReference type="ARBA" id="ARBA00022605"/>
    </source>
</evidence>
<dbReference type="Pfam" id="PF00171">
    <property type="entry name" value="Aldedh"/>
    <property type="match status" value="1"/>
</dbReference>
<dbReference type="PANTHER" id="PTHR11063:SF8">
    <property type="entry name" value="DELTA-1-PYRROLINE-5-CARBOXYLATE SYNTHASE"/>
    <property type="match status" value="1"/>
</dbReference>
<evidence type="ECO:0000256" key="1">
    <source>
        <dbReference type="ARBA" id="ARBA00004985"/>
    </source>
</evidence>
<evidence type="ECO:0000313" key="20">
    <source>
        <dbReference type="EnsemblMetazoa" id="Aqu2.1.42751_001"/>
    </source>
</evidence>
<evidence type="ECO:0000256" key="3">
    <source>
        <dbReference type="ARBA" id="ARBA00006300"/>
    </source>
</evidence>
<dbReference type="CDD" id="cd07079">
    <property type="entry name" value="ALDH_F18-19_ProA-GPR"/>
    <property type="match status" value="1"/>
</dbReference>
<dbReference type="OMA" id="PPMFIVD"/>
<dbReference type="InterPro" id="IPR016161">
    <property type="entry name" value="Ald_DH/histidinol_DH"/>
</dbReference>
<dbReference type="InParanoid" id="A0A1X7VQX4"/>
<dbReference type="Proteomes" id="UP000007879">
    <property type="component" value="Unassembled WGS sequence"/>
</dbReference>
<dbReference type="Gene3D" id="3.40.605.10">
    <property type="entry name" value="Aldehyde Dehydrogenase, Chain A, domain 1"/>
    <property type="match status" value="1"/>
</dbReference>
<keyword evidence="10 16" id="KW-0067">ATP-binding</keyword>
<evidence type="ECO:0000313" key="21">
    <source>
        <dbReference type="Proteomes" id="UP000007879"/>
    </source>
</evidence>
<dbReference type="InterPro" id="IPR036393">
    <property type="entry name" value="AceGlu_kinase-like_sf"/>
</dbReference>
<comment type="catalytic activity">
    <reaction evidence="14 16">
        <text>L-glutamate 5-semialdehyde + phosphate + NADP(+) = L-glutamyl 5-phosphate + NADPH + H(+)</text>
        <dbReference type="Rhea" id="RHEA:19541"/>
        <dbReference type="ChEBI" id="CHEBI:15378"/>
        <dbReference type="ChEBI" id="CHEBI:43474"/>
        <dbReference type="ChEBI" id="CHEBI:57783"/>
        <dbReference type="ChEBI" id="CHEBI:58066"/>
        <dbReference type="ChEBI" id="CHEBI:58274"/>
        <dbReference type="ChEBI" id="CHEBI:58349"/>
        <dbReference type="EC" id="1.2.1.41"/>
    </reaction>
</comment>
<dbReference type="PRINTS" id="PR00474">
    <property type="entry name" value="GLU5KINASE"/>
</dbReference>
<keyword evidence="12 16" id="KW-0560">Oxidoreductase</keyword>
<keyword evidence="9 16" id="KW-0418">Kinase</keyword>
<dbReference type="Gene3D" id="3.40.1160.10">
    <property type="entry name" value="Acetylglutamate kinase-like"/>
    <property type="match status" value="1"/>
</dbReference>
<accession>A0A1X7VQX4</accession>
<dbReference type="NCBIfam" id="NF001221">
    <property type="entry name" value="PRK00197.1"/>
    <property type="match status" value="1"/>
</dbReference>
<evidence type="ECO:0000256" key="9">
    <source>
        <dbReference type="ARBA" id="ARBA00022777"/>
    </source>
</evidence>
<feature type="region of interest" description="Disordered" evidence="17">
    <location>
        <begin position="756"/>
        <end position="781"/>
    </location>
</feature>
<dbReference type="InterPro" id="IPR001057">
    <property type="entry name" value="Glu/AcGlu_kinase"/>
</dbReference>
<dbReference type="InterPro" id="IPR015590">
    <property type="entry name" value="Aldehyde_DH_dom"/>
</dbReference>
<dbReference type="GO" id="GO:0005524">
    <property type="term" value="F:ATP binding"/>
    <property type="evidence" value="ECO:0007669"/>
    <property type="project" value="UniProtKB-UniRule"/>
</dbReference>
<dbReference type="EnsemblMetazoa" id="Aqu2.1.42751_001">
    <property type="protein sequence ID" value="Aqu2.1.42751_001"/>
    <property type="gene ID" value="Aqu2.1.42751"/>
</dbReference>
<dbReference type="PANTHER" id="PTHR11063">
    <property type="entry name" value="GLUTAMATE SEMIALDEHYDE DEHYDROGENASE"/>
    <property type="match status" value="1"/>
</dbReference>
<dbReference type="OrthoDB" id="1934954at2759"/>
<evidence type="ECO:0000256" key="10">
    <source>
        <dbReference type="ARBA" id="ARBA00022840"/>
    </source>
</evidence>
<dbReference type="eggNOG" id="KOG1154">
    <property type="taxonomic scope" value="Eukaryota"/>
</dbReference>
<keyword evidence="6 16" id="KW-0641">Proline biosynthesis</keyword>
<dbReference type="InterPro" id="IPR001048">
    <property type="entry name" value="Asp/Glu/Uridylate_kinase"/>
</dbReference>
<comment type="similarity">
    <text evidence="3 16">In the C-terminal section; belongs to the gamma-glutamyl phosphate reductase family.</text>
</comment>
<evidence type="ECO:0000256" key="2">
    <source>
        <dbReference type="ARBA" id="ARBA00005185"/>
    </source>
</evidence>
<evidence type="ECO:0000256" key="15">
    <source>
        <dbReference type="ARBA" id="ARBA00049141"/>
    </source>
</evidence>
<evidence type="ECO:0000256" key="6">
    <source>
        <dbReference type="ARBA" id="ARBA00022650"/>
    </source>
</evidence>
<dbReference type="InterPro" id="IPR019797">
    <property type="entry name" value="Glutamate_5-kinase_CS"/>
</dbReference>
<keyword evidence="5 16" id="KW-0028">Amino-acid biosynthesis</keyword>
<proteinExistence type="inferred from homology"/>
<evidence type="ECO:0000256" key="8">
    <source>
        <dbReference type="ARBA" id="ARBA00022741"/>
    </source>
</evidence>
<keyword evidence="7 16" id="KW-0808">Transferase</keyword>
<evidence type="ECO:0000256" key="16">
    <source>
        <dbReference type="PIRNR" id="PIRNR036429"/>
    </source>
</evidence>
<dbReference type="NCBIfam" id="TIGR00407">
    <property type="entry name" value="proA"/>
    <property type="match status" value="1"/>
</dbReference>
<dbReference type="GO" id="GO:0005739">
    <property type="term" value="C:mitochondrion"/>
    <property type="evidence" value="ECO:0007669"/>
    <property type="project" value="UniProtKB-UniRule"/>
</dbReference>
<evidence type="ECO:0000256" key="7">
    <source>
        <dbReference type="ARBA" id="ARBA00022679"/>
    </source>
</evidence>
<keyword evidence="11 16" id="KW-0521">NADP</keyword>
<dbReference type="InterPro" id="IPR000965">
    <property type="entry name" value="GPR_dom"/>
</dbReference>
<evidence type="ECO:0000256" key="4">
    <source>
        <dbReference type="ARBA" id="ARBA00009302"/>
    </source>
</evidence>
<evidence type="ECO:0000256" key="12">
    <source>
        <dbReference type="ARBA" id="ARBA00023002"/>
    </source>
</evidence>
<evidence type="ECO:0000256" key="14">
    <source>
        <dbReference type="ARBA" id="ARBA00049024"/>
    </source>
</evidence>
<dbReference type="EC" id="2.7.2.11" evidence="16"/>
<dbReference type="AlphaFoldDB" id="A0A1X7VQX4"/>
<keyword evidence="13" id="KW-0511">Multifunctional enzyme</keyword>
<dbReference type="SUPFAM" id="SSF53633">
    <property type="entry name" value="Carbamate kinase-like"/>
    <property type="match status" value="1"/>
</dbReference>
<feature type="domain" description="Aspartate/glutamate/uridylate kinase" evidence="19">
    <location>
        <begin position="37"/>
        <end position="298"/>
    </location>
</feature>
<evidence type="ECO:0000256" key="17">
    <source>
        <dbReference type="SAM" id="MobiDB-lite"/>
    </source>
</evidence>
<protein>
    <recommendedName>
        <fullName evidence="16">Delta-1-pyrroline-5-carboxylate synthase</fullName>
    </recommendedName>
    <domain>
        <recommendedName>
            <fullName evidence="16">Glutamate 5-kinase</fullName>
            <shortName evidence="16">GK</shortName>
            <ecNumber evidence="16">2.7.2.11</ecNumber>
        </recommendedName>
        <alternativeName>
            <fullName evidence="16">Gamma-glutamyl kinase</fullName>
        </alternativeName>
    </domain>
    <domain>
        <recommendedName>
            <fullName evidence="16">Gamma-glutamyl phosphate reductase</fullName>
            <shortName evidence="16">GPR</shortName>
            <ecNumber evidence="16">1.2.1.41</ecNumber>
        </recommendedName>
        <alternativeName>
            <fullName evidence="16">Glutamate-5-semialdehyde dehydrogenase</fullName>
        </alternativeName>
        <alternativeName>
            <fullName evidence="16">Glutamyl-gamma-semialdehyde dehydrogenase</fullName>
        </alternativeName>
    </domain>
</protein>
<dbReference type="NCBIfam" id="TIGR01092">
    <property type="entry name" value="P5CS"/>
    <property type="match status" value="1"/>
</dbReference>
<dbReference type="PROSITE" id="PS00902">
    <property type="entry name" value="GLUTAMATE_5_KINASE"/>
    <property type="match status" value="1"/>
</dbReference>
<dbReference type="GO" id="GO:0055129">
    <property type="term" value="P:L-proline biosynthetic process"/>
    <property type="evidence" value="ECO:0007669"/>
    <property type="project" value="UniProtKB-UniRule"/>
</dbReference>
<evidence type="ECO:0000259" key="18">
    <source>
        <dbReference type="Pfam" id="PF00171"/>
    </source>
</evidence>
<dbReference type="Pfam" id="PF00696">
    <property type="entry name" value="AA_kinase"/>
    <property type="match status" value="1"/>
</dbReference>
<keyword evidence="8 16" id="KW-0547">Nucleotide-binding</keyword>
<dbReference type="GO" id="GO:0004349">
    <property type="term" value="F:glutamate 5-kinase activity"/>
    <property type="evidence" value="ECO:0007669"/>
    <property type="project" value="UniProtKB-UniRule"/>
</dbReference>
<dbReference type="InterPro" id="IPR005766">
    <property type="entry name" value="P5_carboxy_syn"/>
</dbReference>
<evidence type="ECO:0000259" key="19">
    <source>
        <dbReference type="Pfam" id="PF00696"/>
    </source>
</evidence>
<dbReference type="GO" id="GO:0004350">
    <property type="term" value="F:glutamate-5-semialdehyde dehydrogenase activity"/>
    <property type="evidence" value="ECO:0007669"/>
    <property type="project" value="UniProtKB-UniRule"/>
</dbReference>
<dbReference type="EnsemblMetazoa" id="XM_003383041.3">
    <property type="protein sequence ID" value="XP_003383089.1"/>
    <property type="gene ID" value="LOC100634381"/>
</dbReference>
<keyword evidence="21" id="KW-1185">Reference proteome</keyword>
<dbReference type="EC" id="1.2.1.41" evidence="16"/>
<evidence type="ECO:0000256" key="11">
    <source>
        <dbReference type="ARBA" id="ARBA00022857"/>
    </source>
</evidence>
<comment type="pathway">
    <text evidence="2 16">Amino-acid biosynthesis; L-proline biosynthesis; L-glutamate 5-semialdehyde from L-glutamate: step 1/2.</text>
</comment>
<reference evidence="20" key="2">
    <citation type="submission" date="2017-05" db="UniProtKB">
        <authorList>
            <consortium name="EnsemblMetazoa"/>
        </authorList>
    </citation>
    <scope>IDENTIFICATION</scope>
</reference>
<comment type="pathway">
    <text evidence="1 16">Amino-acid biosynthesis; L-proline biosynthesis; L-glutamate 5-semialdehyde from L-glutamate: step 2/2.</text>
</comment>
<reference evidence="21" key="1">
    <citation type="journal article" date="2010" name="Nature">
        <title>The Amphimedon queenslandica genome and the evolution of animal complexity.</title>
        <authorList>
            <person name="Srivastava M."/>
            <person name="Simakov O."/>
            <person name="Chapman J."/>
            <person name="Fahey B."/>
            <person name="Gauthier M.E."/>
            <person name="Mitros T."/>
            <person name="Richards G.S."/>
            <person name="Conaco C."/>
            <person name="Dacre M."/>
            <person name="Hellsten U."/>
            <person name="Larroux C."/>
            <person name="Putnam N.H."/>
            <person name="Stanke M."/>
            <person name="Adamska M."/>
            <person name="Darling A."/>
            <person name="Degnan S.M."/>
            <person name="Oakley T.H."/>
            <person name="Plachetzki D.C."/>
            <person name="Zhai Y."/>
            <person name="Adamski M."/>
            <person name="Calcino A."/>
            <person name="Cummins S.F."/>
            <person name="Goodstein D.M."/>
            <person name="Harris C."/>
            <person name="Jackson D.J."/>
            <person name="Leys S.P."/>
            <person name="Shu S."/>
            <person name="Woodcroft B.J."/>
            <person name="Vervoort M."/>
            <person name="Kosik K.S."/>
            <person name="Manning G."/>
            <person name="Degnan B.M."/>
            <person name="Rokhsar D.S."/>
        </authorList>
    </citation>
    <scope>NUCLEOTIDE SEQUENCE [LARGE SCALE GENOMIC DNA]</scope>
</reference>
<dbReference type="UniPathway" id="UPA00098">
    <property type="reaction ID" value="UER00359"/>
</dbReference>
<evidence type="ECO:0000256" key="13">
    <source>
        <dbReference type="ARBA" id="ARBA00023268"/>
    </source>
</evidence>
<feature type="domain" description="Aldehyde dehydrogenase" evidence="18">
    <location>
        <begin position="337"/>
        <end position="614"/>
    </location>
</feature>